<evidence type="ECO:0000259" key="10">
    <source>
        <dbReference type="PROSITE" id="PS50923"/>
    </source>
</evidence>
<dbReference type="PANTHER" id="PTHR45785">
    <property type="entry name" value="COMPLEMENT FACTOR H-RELATED"/>
    <property type="match status" value="1"/>
</dbReference>
<keyword evidence="5" id="KW-0677">Repeat</keyword>
<evidence type="ECO:0000313" key="12">
    <source>
        <dbReference type="RefSeq" id="XP_019493569.1"/>
    </source>
</evidence>
<keyword evidence="6 8" id="KW-1015">Disulfide bond</keyword>
<evidence type="ECO:0000256" key="7">
    <source>
        <dbReference type="ARBA" id="ARBA00023180"/>
    </source>
</evidence>
<dbReference type="GO" id="GO:0006956">
    <property type="term" value="P:complement activation"/>
    <property type="evidence" value="ECO:0007669"/>
    <property type="project" value="TreeGrafter"/>
</dbReference>
<dbReference type="SUPFAM" id="SSF57535">
    <property type="entry name" value="Complement control module/SCR domain"/>
    <property type="match status" value="5"/>
</dbReference>
<dbReference type="FunFam" id="2.10.70.10:FF:000026">
    <property type="entry name" value="Complement inhibitory factor H"/>
    <property type="match status" value="1"/>
</dbReference>
<dbReference type="OrthoDB" id="9984531at2759"/>
<dbReference type="InterPro" id="IPR035976">
    <property type="entry name" value="Sushi/SCR/CCP_sf"/>
</dbReference>
<keyword evidence="11" id="KW-1185">Reference proteome</keyword>
<dbReference type="CDD" id="cd00033">
    <property type="entry name" value="CCP"/>
    <property type="match status" value="1"/>
</dbReference>
<sequence length="327" mass="36926">MVLLLSVILTLGVSWAQEQVQPCGFPEIKHGSLYNENKYKSYFPAAIGTWFYYSCKDNFVTHSGNYWDYITCTQEGWSPAVQCRRKCIFNYLENGVSPQHEKEYMEGESLRVNCHADYTFPDQQTSMTCTEDGWSPPPVCRVKYCGMPVFANATAVITGARFGVNDTLDYKCLDGYENRDGKKAGSMVCGEDGWTHLPTCYKSTEKCERPPSISNGDFTSLPLAVYPPGSRLKYQCQAYYELRGSKYVTCNEGKWSEPPRCIDPCVISEQNMNKNNIRLKGKDDTTYYVKTGDLVEFVCKSGHTAATSQQSFQVVCGEGTLEYPRCE</sequence>
<evidence type="ECO:0000313" key="11">
    <source>
        <dbReference type="Proteomes" id="UP000694851"/>
    </source>
</evidence>
<organism evidence="11 12">
    <name type="scientific">Hipposideros armiger</name>
    <name type="common">Great Himalayan leaf-nosed bat</name>
    <dbReference type="NCBI Taxonomy" id="186990"/>
    <lineage>
        <taxon>Eukaryota</taxon>
        <taxon>Metazoa</taxon>
        <taxon>Chordata</taxon>
        <taxon>Craniata</taxon>
        <taxon>Vertebrata</taxon>
        <taxon>Euteleostomi</taxon>
        <taxon>Mammalia</taxon>
        <taxon>Eutheria</taxon>
        <taxon>Laurasiatheria</taxon>
        <taxon>Chiroptera</taxon>
        <taxon>Yinpterochiroptera</taxon>
        <taxon>Rhinolophoidea</taxon>
        <taxon>Hipposideridae</taxon>
        <taxon>Hipposideros</taxon>
    </lineage>
</organism>
<name>A0A8B7QXN3_HIPAR</name>
<evidence type="ECO:0000256" key="9">
    <source>
        <dbReference type="SAM" id="SignalP"/>
    </source>
</evidence>
<keyword evidence="7" id="KW-0325">Glycoprotein</keyword>
<gene>
    <name evidence="12" type="primary">LOC109380459</name>
</gene>
<feature type="domain" description="Sushi" evidence="10">
    <location>
        <begin position="143"/>
        <end position="202"/>
    </location>
</feature>
<dbReference type="PANTHER" id="PTHR45785:SF7">
    <property type="entry name" value="COMPLEMENT FACTOR H"/>
    <property type="match status" value="1"/>
</dbReference>
<keyword evidence="2" id="KW-0964">Secreted</keyword>
<dbReference type="Proteomes" id="UP000694851">
    <property type="component" value="Unplaced"/>
</dbReference>
<reference evidence="12" key="1">
    <citation type="submission" date="2025-08" db="UniProtKB">
        <authorList>
            <consortium name="RefSeq"/>
        </authorList>
    </citation>
    <scope>IDENTIFICATION</scope>
    <source>
        <tissue evidence="12">Muscle</tissue>
    </source>
</reference>
<keyword evidence="4 9" id="KW-0732">Signal</keyword>
<keyword evidence="3 8" id="KW-0768">Sushi</keyword>
<evidence type="ECO:0000256" key="2">
    <source>
        <dbReference type="ARBA" id="ARBA00022525"/>
    </source>
</evidence>
<dbReference type="FunFam" id="2.10.70.10:FF:000060">
    <property type="entry name" value="Complement inhibitory factor H"/>
    <property type="match status" value="1"/>
</dbReference>
<dbReference type="Pfam" id="PF00084">
    <property type="entry name" value="Sushi"/>
    <property type="match status" value="4"/>
</dbReference>
<evidence type="ECO:0000256" key="3">
    <source>
        <dbReference type="ARBA" id="ARBA00022659"/>
    </source>
</evidence>
<feature type="disulfide bond" evidence="8">
    <location>
        <begin position="207"/>
        <end position="250"/>
    </location>
</feature>
<dbReference type="Gene3D" id="2.10.70.10">
    <property type="entry name" value="Complement Module, domain 1"/>
    <property type="match status" value="5"/>
</dbReference>
<evidence type="ECO:0000256" key="1">
    <source>
        <dbReference type="ARBA" id="ARBA00004613"/>
    </source>
</evidence>
<dbReference type="GO" id="GO:0001851">
    <property type="term" value="F:complement component C3b binding"/>
    <property type="evidence" value="ECO:0007669"/>
    <property type="project" value="TreeGrafter"/>
</dbReference>
<comment type="subcellular location">
    <subcellularLocation>
        <location evidence="1">Secreted</location>
    </subcellularLocation>
</comment>
<dbReference type="FunFam" id="2.10.70.10:FF:000054">
    <property type="entry name" value="Complement inhibitory factor H"/>
    <property type="match status" value="1"/>
</dbReference>
<evidence type="ECO:0000256" key="4">
    <source>
        <dbReference type="ARBA" id="ARBA00022729"/>
    </source>
</evidence>
<dbReference type="InterPro" id="IPR000436">
    <property type="entry name" value="Sushi_SCR_CCP_dom"/>
</dbReference>
<dbReference type="SMART" id="SM00032">
    <property type="entry name" value="CCP"/>
    <property type="match status" value="4"/>
</dbReference>
<dbReference type="GeneID" id="109380459"/>
<dbReference type="RefSeq" id="XP_019493569.1">
    <property type="nucleotide sequence ID" value="XM_019638024.1"/>
</dbReference>
<dbReference type="PROSITE" id="PS50923">
    <property type="entry name" value="SUSHI"/>
    <property type="match status" value="3"/>
</dbReference>
<evidence type="ECO:0000256" key="6">
    <source>
        <dbReference type="ARBA" id="ARBA00023157"/>
    </source>
</evidence>
<dbReference type="GO" id="GO:0005615">
    <property type="term" value="C:extracellular space"/>
    <property type="evidence" value="ECO:0007669"/>
    <property type="project" value="TreeGrafter"/>
</dbReference>
<evidence type="ECO:0000256" key="5">
    <source>
        <dbReference type="ARBA" id="ARBA00022737"/>
    </source>
</evidence>
<proteinExistence type="predicted"/>
<accession>A0A8B7QXN3</accession>
<feature type="domain" description="Sushi" evidence="10">
    <location>
        <begin position="205"/>
        <end position="263"/>
    </location>
</feature>
<dbReference type="InterPro" id="IPR051503">
    <property type="entry name" value="ComplSys_Reg/VirEntry_Med"/>
</dbReference>
<protein>
    <submittedName>
        <fullName evidence="12">Complement factor H-related protein 3-like isoform X3</fullName>
    </submittedName>
</protein>
<feature type="domain" description="Sushi" evidence="10">
    <location>
        <begin position="85"/>
        <end position="142"/>
    </location>
</feature>
<feature type="signal peptide" evidence="9">
    <location>
        <begin position="1"/>
        <end position="16"/>
    </location>
</feature>
<comment type="caution">
    <text evidence="8">Lacks conserved residue(s) required for the propagation of feature annotation.</text>
</comment>
<feature type="chain" id="PRO_5034264142" evidence="9">
    <location>
        <begin position="17"/>
        <end position="327"/>
    </location>
</feature>
<evidence type="ECO:0000256" key="8">
    <source>
        <dbReference type="PROSITE-ProRule" id="PRU00302"/>
    </source>
</evidence>
<dbReference type="AlphaFoldDB" id="A0A8B7QXN3"/>